<dbReference type="RefSeq" id="WP_196922439.1">
    <property type="nucleotide sequence ID" value="NZ_JADOTY010000001.1"/>
</dbReference>
<organism evidence="2 3">
    <name type="scientific">Micromonospora vinacea</name>
    <dbReference type="NCBI Taxonomy" id="709878"/>
    <lineage>
        <taxon>Bacteria</taxon>
        <taxon>Bacillati</taxon>
        <taxon>Actinomycetota</taxon>
        <taxon>Actinomycetes</taxon>
        <taxon>Micromonosporales</taxon>
        <taxon>Micromonosporaceae</taxon>
        <taxon>Micromonospora</taxon>
    </lineage>
</organism>
<evidence type="ECO:0000313" key="2">
    <source>
        <dbReference type="EMBL" id="MBG6103905.1"/>
    </source>
</evidence>
<reference evidence="2 3" key="1">
    <citation type="submission" date="2020-11" db="EMBL/GenBank/DDBJ databases">
        <title>Sequencing the genomes of 1000 actinobacteria strains.</title>
        <authorList>
            <person name="Klenk H.-P."/>
        </authorList>
    </citation>
    <scope>NUCLEOTIDE SEQUENCE [LARGE SCALE GENOMIC DNA]</scope>
    <source>
        <strain evidence="2 3">DSM 101695</strain>
    </source>
</reference>
<evidence type="ECO:0000313" key="3">
    <source>
        <dbReference type="Proteomes" id="UP000631791"/>
    </source>
</evidence>
<dbReference type="Proteomes" id="UP000631791">
    <property type="component" value="Unassembled WGS sequence"/>
</dbReference>
<keyword evidence="3" id="KW-1185">Reference proteome</keyword>
<feature type="region of interest" description="Disordered" evidence="1">
    <location>
        <begin position="82"/>
        <end position="101"/>
    </location>
</feature>
<gene>
    <name evidence="2" type="ORF">IW249_004319</name>
</gene>
<protein>
    <submittedName>
        <fullName evidence="2">Uncharacterized protein</fullName>
    </submittedName>
</protein>
<evidence type="ECO:0000256" key="1">
    <source>
        <dbReference type="SAM" id="MobiDB-lite"/>
    </source>
</evidence>
<accession>A0ABS0K5R3</accession>
<proteinExistence type="predicted"/>
<sequence>MSHGPLIEEITCGTMIAMIKHLDWVDRYVAGQQDRVWHEMRQLGSRVREPAFAPEAQAVCDEMARRVRSNIETLVARLSEQGYRFHENDDDQTPTEPYTPPDPKAEELLHWLEQRLGPLPMVLSSWVRIVGDVWLVGTHPQWPSSAAADPLVLELAGSRYPNSDIREYFAEEIEAWQEDQDEPFLLPVAPDHFHKDNVSGGGPYGIILPDASADAYFVGEARMPLVAYLNWTFRHGGFPRPTADQAQWQVIHQLRKGLHRL</sequence>
<name>A0ABS0K5R3_9ACTN</name>
<comment type="caution">
    <text evidence="2">The sequence shown here is derived from an EMBL/GenBank/DDBJ whole genome shotgun (WGS) entry which is preliminary data.</text>
</comment>
<dbReference type="EMBL" id="JADOTY010000001">
    <property type="protein sequence ID" value="MBG6103905.1"/>
    <property type="molecule type" value="Genomic_DNA"/>
</dbReference>